<evidence type="ECO:0000313" key="1">
    <source>
        <dbReference type="EMBL" id="SDA51853.1"/>
    </source>
</evidence>
<protein>
    <submittedName>
        <fullName evidence="1">Uncharacterized protein</fullName>
    </submittedName>
</protein>
<proteinExistence type="predicted"/>
<accession>A0A1G5W189</accession>
<reference evidence="1 2" key="1">
    <citation type="submission" date="2016-10" db="EMBL/GenBank/DDBJ databases">
        <authorList>
            <person name="de Groot N.N."/>
        </authorList>
    </citation>
    <scope>NUCLEOTIDE SEQUENCE [LARGE SCALE GENOMIC DNA]</scope>
    <source>
        <strain evidence="1 2">CGMCC 1.12097</strain>
    </source>
</reference>
<sequence>MYVMAWRCTPFCGLNLKHQYVGDVSDYRKYALLRALSWGGANRIGVNWMLTPSDGSSDGGKLAYLKQPDRYRHFDPELFDILAHAADEPDRRRLQTIEDSSAIAGATYFSELLPDQAAARSAFIERCASAFRSADLVFFDPDNGLETSLLKGRKNSSKYLYLDEVGVFYASRTAVLVYQHFPRIERRAFLASCIERLRRVASDALVWTFTTAHVVFFLVLHPESPARLAIAATEACGRWDDGFIAGRYVGAPRIGATIIDSEIRV</sequence>
<dbReference type="EMBL" id="FMXM01000003">
    <property type="protein sequence ID" value="SDA51853.1"/>
    <property type="molecule type" value="Genomic_DNA"/>
</dbReference>
<organism evidence="1 2">
    <name type="scientific">Mesorhizobium qingshengii</name>
    <dbReference type="NCBI Taxonomy" id="1165689"/>
    <lineage>
        <taxon>Bacteria</taxon>
        <taxon>Pseudomonadati</taxon>
        <taxon>Pseudomonadota</taxon>
        <taxon>Alphaproteobacteria</taxon>
        <taxon>Hyphomicrobiales</taxon>
        <taxon>Phyllobacteriaceae</taxon>
        <taxon>Mesorhizobium</taxon>
    </lineage>
</organism>
<dbReference type="AlphaFoldDB" id="A0A1G5W189"/>
<gene>
    <name evidence="1" type="ORF">SAMN02927914_01041</name>
</gene>
<evidence type="ECO:0000313" key="2">
    <source>
        <dbReference type="Proteomes" id="UP000198588"/>
    </source>
</evidence>
<name>A0A1G5W189_9HYPH</name>
<dbReference type="Proteomes" id="UP000198588">
    <property type="component" value="Unassembled WGS sequence"/>
</dbReference>